<feature type="domain" description="Mur ligase central" evidence="17">
    <location>
        <begin position="111"/>
        <end position="281"/>
    </location>
</feature>
<dbReference type="Gene3D" id="3.40.50.720">
    <property type="entry name" value="NAD(P)-binding Rossmann-like Domain"/>
    <property type="match status" value="1"/>
</dbReference>
<dbReference type="Proteomes" id="UP000254912">
    <property type="component" value="Unassembled WGS sequence"/>
</dbReference>
<dbReference type="Gene3D" id="3.90.190.20">
    <property type="entry name" value="Mur ligase, C-terminal domain"/>
    <property type="match status" value="1"/>
</dbReference>
<dbReference type="GeneID" id="94545825"/>
<evidence type="ECO:0000256" key="9">
    <source>
        <dbReference type="ARBA" id="ARBA00022960"/>
    </source>
</evidence>
<comment type="similarity">
    <text evidence="14">Belongs to the MurCDEF family.</text>
</comment>
<keyword evidence="11 14" id="KW-0131">Cell cycle</keyword>
<keyword evidence="12 14" id="KW-0961">Cell wall biogenesis/degradation</keyword>
<dbReference type="OrthoDB" id="9804126at2"/>
<dbReference type="GO" id="GO:0005524">
    <property type="term" value="F:ATP binding"/>
    <property type="evidence" value="ECO:0007669"/>
    <property type="project" value="UniProtKB-UniRule"/>
</dbReference>
<keyword evidence="9 14" id="KW-0133">Cell shape</keyword>
<dbReference type="InterPro" id="IPR050061">
    <property type="entry name" value="MurCDEF_pg_biosynth"/>
</dbReference>
<evidence type="ECO:0000256" key="14">
    <source>
        <dbReference type="HAMAP-Rule" id="MF_00046"/>
    </source>
</evidence>
<dbReference type="EC" id="6.3.2.8" evidence="3 14"/>
<comment type="function">
    <text evidence="14">Cell wall formation.</text>
</comment>
<evidence type="ECO:0000256" key="11">
    <source>
        <dbReference type="ARBA" id="ARBA00023306"/>
    </source>
</evidence>
<evidence type="ECO:0000256" key="5">
    <source>
        <dbReference type="ARBA" id="ARBA00022598"/>
    </source>
</evidence>
<dbReference type="InterPro" id="IPR013221">
    <property type="entry name" value="Mur_ligase_cen"/>
</dbReference>
<proteinExistence type="inferred from homology"/>
<dbReference type="GO" id="GO:0009252">
    <property type="term" value="P:peptidoglycan biosynthetic process"/>
    <property type="evidence" value="ECO:0007669"/>
    <property type="project" value="UniProtKB-UniRule"/>
</dbReference>
<name>A0A288QM71_9LACO</name>
<dbReference type="InterPro" id="IPR036615">
    <property type="entry name" value="Mur_ligase_C_dom_sf"/>
</dbReference>
<keyword evidence="7 14" id="KW-0547">Nucleotide-binding</keyword>
<evidence type="ECO:0000256" key="10">
    <source>
        <dbReference type="ARBA" id="ARBA00022984"/>
    </source>
</evidence>
<dbReference type="EMBL" id="QRAS01000001">
    <property type="protein sequence ID" value="RDL11830.1"/>
    <property type="molecule type" value="Genomic_DNA"/>
</dbReference>
<dbReference type="NCBIfam" id="TIGR01082">
    <property type="entry name" value="murC"/>
    <property type="match status" value="1"/>
</dbReference>
<evidence type="ECO:0000256" key="13">
    <source>
        <dbReference type="ARBA" id="ARBA00047833"/>
    </source>
</evidence>
<dbReference type="SUPFAM" id="SSF53244">
    <property type="entry name" value="MurD-like peptide ligases, peptide-binding domain"/>
    <property type="match status" value="1"/>
</dbReference>
<evidence type="ECO:0000313" key="19">
    <source>
        <dbReference type="Proteomes" id="UP000254912"/>
    </source>
</evidence>
<dbReference type="PANTHER" id="PTHR43445:SF3">
    <property type="entry name" value="UDP-N-ACETYLMURAMATE--L-ALANINE LIGASE"/>
    <property type="match status" value="1"/>
</dbReference>
<evidence type="ECO:0000313" key="18">
    <source>
        <dbReference type="EMBL" id="RDL11830.1"/>
    </source>
</evidence>
<feature type="binding site" evidence="14">
    <location>
        <begin position="113"/>
        <end position="119"/>
    </location>
    <ligand>
        <name>ATP</name>
        <dbReference type="ChEBI" id="CHEBI:30616"/>
    </ligand>
</feature>
<dbReference type="SUPFAM" id="SSF53623">
    <property type="entry name" value="MurD-like peptide ligases, catalytic domain"/>
    <property type="match status" value="1"/>
</dbReference>
<dbReference type="RefSeq" id="WP_070229900.1">
    <property type="nucleotide sequence ID" value="NZ_BJYO01000002.1"/>
</dbReference>
<evidence type="ECO:0000259" key="16">
    <source>
        <dbReference type="Pfam" id="PF02875"/>
    </source>
</evidence>
<dbReference type="GO" id="GO:0008763">
    <property type="term" value="F:UDP-N-acetylmuramate-L-alanine ligase activity"/>
    <property type="evidence" value="ECO:0007669"/>
    <property type="project" value="UniProtKB-UniRule"/>
</dbReference>
<evidence type="ECO:0000256" key="3">
    <source>
        <dbReference type="ARBA" id="ARBA00012211"/>
    </source>
</evidence>
<dbReference type="UniPathway" id="UPA00219"/>
<organism evidence="18 19">
    <name type="scientific">Weissella soli</name>
    <dbReference type="NCBI Taxonomy" id="155866"/>
    <lineage>
        <taxon>Bacteria</taxon>
        <taxon>Bacillati</taxon>
        <taxon>Bacillota</taxon>
        <taxon>Bacilli</taxon>
        <taxon>Lactobacillales</taxon>
        <taxon>Lactobacillaceae</taxon>
        <taxon>Weissella</taxon>
    </lineage>
</organism>
<dbReference type="GO" id="GO:0005737">
    <property type="term" value="C:cytoplasm"/>
    <property type="evidence" value="ECO:0007669"/>
    <property type="project" value="UniProtKB-SubCell"/>
</dbReference>
<evidence type="ECO:0000259" key="17">
    <source>
        <dbReference type="Pfam" id="PF08245"/>
    </source>
</evidence>
<evidence type="ECO:0000256" key="1">
    <source>
        <dbReference type="ARBA" id="ARBA00004496"/>
    </source>
</evidence>
<protein>
    <recommendedName>
        <fullName evidence="3 14">UDP-N-acetylmuramate--L-alanine ligase</fullName>
        <ecNumber evidence="3 14">6.3.2.8</ecNumber>
    </recommendedName>
    <alternativeName>
        <fullName evidence="14">UDP-N-acetylmuramoyl-L-alanine synthetase</fullName>
    </alternativeName>
</protein>
<comment type="catalytic activity">
    <reaction evidence="13 14">
        <text>UDP-N-acetyl-alpha-D-muramate + L-alanine + ATP = UDP-N-acetyl-alpha-D-muramoyl-L-alanine + ADP + phosphate + H(+)</text>
        <dbReference type="Rhea" id="RHEA:23372"/>
        <dbReference type="ChEBI" id="CHEBI:15378"/>
        <dbReference type="ChEBI" id="CHEBI:30616"/>
        <dbReference type="ChEBI" id="CHEBI:43474"/>
        <dbReference type="ChEBI" id="CHEBI:57972"/>
        <dbReference type="ChEBI" id="CHEBI:70757"/>
        <dbReference type="ChEBI" id="CHEBI:83898"/>
        <dbReference type="ChEBI" id="CHEBI:456216"/>
        <dbReference type="EC" id="6.3.2.8"/>
    </reaction>
</comment>
<dbReference type="InterPro" id="IPR000713">
    <property type="entry name" value="Mur_ligase_N"/>
</dbReference>
<keyword evidence="19" id="KW-1185">Reference proteome</keyword>
<accession>A0A288QM71</accession>
<evidence type="ECO:0000256" key="4">
    <source>
        <dbReference type="ARBA" id="ARBA00022490"/>
    </source>
</evidence>
<evidence type="ECO:0000256" key="12">
    <source>
        <dbReference type="ARBA" id="ARBA00023316"/>
    </source>
</evidence>
<keyword evidence="5 14" id="KW-0436">Ligase</keyword>
<reference evidence="18 19" key="1">
    <citation type="submission" date="2018-07" db="EMBL/GenBank/DDBJ databases">
        <title>Genomic Encyclopedia of Type Strains, Phase III (KMG-III): the genomes of soil and plant-associated and newly described type strains.</title>
        <authorList>
            <person name="Whitman W."/>
        </authorList>
    </citation>
    <scope>NUCLEOTIDE SEQUENCE [LARGE SCALE GENOMIC DNA]</scope>
    <source>
        <strain evidence="18 19">CECT 7031</strain>
    </source>
</reference>
<dbReference type="Gene3D" id="3.40.1190.10">
    <property type="entry name" value="Mur-like, catalytic domain"/>
    <property type="match status" value="1"/>
</dbReference>
<dbReference type="InterPro" id="IPR004101">
    <property type="entry name" value="Mur_ligase_C"/>
</dbReference>
<dbReference type="GO" id="GO:0051301">
    <property type="term" value="P:cell division"/>
    <property type="evidence" value="ECO:0007669"/>
    <property type="project" value="UniProtKB-KW"/>
</dbReference>
<dbReference type="KEGG" id="wso:WSWS_00619"/>
<dbReference type="AlphaFoldDB" id="A0A288QM71"/>
<dbReference type="InterPro" id="IPR036565">
    <property type="entry name" value="Mur-like_cat_sf"/>
</dbReference>
<keyword evidence="4 14" id="KW-0963">Cytoplasm</keyword>
<feature type="domain" description="Mur ligase C-terminal" evidence="16">
    <location>
        <begin position="304"/>
        <end position="402"/>
    </location>
</feature>
<dbReference type="PANTHER" id="PTHR43445">
    <property type="entry name" value="UDP-N-ACETYLMURAMATE--L-ALANINE LIGASE-RELATED"/>
    <property type="match status" value="1"/>
</dbReference>
<evidence type="ECO:0000256" key="8">
    <source>
        <dbReference type="ARBA" id="ARBA00022840"/>
    </source>
</evidence>
<evidence type="ECO:0000256" key="2">
    <source>
        <dbReference type="ARBA" id="ARBA00004752"/>
    </source>
</evidence>
<gene>
    <name evidence="14" type="primary">murC</name>
    <name evidence="18" type="ORF">DFP99_0249</name>
</gene>
<dbReference type="SUPFAM" id="SSF51984">
    <property type="entry name" value="MurCD N-terminal domain"/>
    <property type="match status" value="1"/>
</dbReference>
<dbReference type="Pfam" id="PF02875">
    <property type="entry name" value="Mur_ligase_C"/>
    <property type="match status" value="1"/>
</dbReference>
<dbReference type="Pfam" id="PF08245">
    <property type="entry name" value="Mur_ligase_M"/>
    <property type="match status" value="1"/>
</dbReference>
<dbReference type="GO" id="GO:0008360">
    <property type="term" value="P:regulation of cell shape"/>
    <property type="evidence" value="ECO:0007669"/>
    <property type="project" value="UniProtKB-KW"/>
</dbReference>
<feature type="domain" description="Mur ligase N-terminal catalytic" evidence="15">
    <location>
        <begin position="7"/>
        <end position="106"/>
    </location>
</feature>
<evidence type="ECO:0000259" key="15">
    <source>
        <dbReference type="Pfam" id="PF01225"/>
    </source>
</evidence>
<keyword evidence="8 14" id="KW-0067">ATP-binding</keyword>
<keyword evidence="6 14" id="KW-0132">Cell division</keyword>
<dbReference type="Pfam" id="PF01225">
    <property type="entry name" value="Mur_ligase"/>
    <property type="match status" value="1"/>
</dbReference>
<evidence type="ECO:0000256" key="6">
    <source>
        <dbReference type="ARBA" id="ARBA00022618"/>
    </source>
</evidence>
<sequence length="446" mass="48845">MNKDTIYYFIGIKGSGMSSLAMILHDQGCQVAGSDIDEYTFTQKPLAAANIPMYSFNAANIKPGMTVIRGNSFTDDQVEVAAALALGEAVTVVSYPDMVQALIQQYTSIGVAGAHGKTSTTGLLAHVLSGIAPTSFLIGDGTGKGVPDARFFVFEADEYRRHFAEYTPDYAILTNIDFDHPDYYTGIDDVFDAFEGFSQHVKKGIFAWGDDTQLRKLSVDVPIYYYGTNPETDDFVASDIKRSTTGSTFDVSYKGEFLGNFQVPLFGKHGVLNSLAVIAVAYFEQIDLDLLRQELTTFRGVKRRFTEKTVGEVTIIDDYAHHPSEITATLDAARQKFPGRELVAVFQPHTFSRTIAYLDEFATSLNLADKVYLTDIFASAREVAGEISSTDLGAKITKFGGIVSPTNVAPLLDHEDPVVVFMGAGDLQKTEFAYENILANLTENLQ</sequence>
<dbReference type="GO" id="GO:0071555">
    <property type="term" value="P:cell wall organization"/>
    <property type="evidence" value="ECO:0007669"/>
    <property type="project" value="UniProtKB-KW"/>
</dbReference>
<keyword evidence="10 14" id="KW-0573">Peptidoglycan synthesis</keyword>
<dbReference type="HAMAP" id="MF_00046">
    <property type="entry name" value="MurC"/>
    <property type="match status" value="1"/>
</dbReference>
<comment type="caution">
    <text evidence="18">The sequence shown here is derived from an EMBL/GenBank/DDBJ whole genome shotgun (WGS) entry which is preliminary data.</text>
</comment>
<comment type="subcellular location">
    <subcellularLocation>
        <location evidence="1 14">Cytoplasm</location>
    </subcellularLocation>
</comment>
<comment type="pathway">
    <text evidence="2 14">Cell wall biogenesis; peptidoglycan biosynthesis.</text>
</comment>
<dbReference type="InterPro" id="IPR005758">
    <property type="entry name" value="UDP-N-AcMur_Ala_ligase_MurC"/>
</dbReference>
<evidence type="ECO:0000256" key="7">
    <source>
        <dbReference type="ARBA" id="ARBA00022741"/>
    </source>
</evidence>